<evidence type="ECO:0000259" key="4">
    <source>
        <dbReference type="Pfam" id="PF05698"/>
    </source>
</evidence>
<organism evidence="5">
    <name type="scientific">freshwater metagenome</name>
    <dbReference type="NCBI Taxonomy" id="449393"/>
    <lineage>
        <taxon>unclassified sequences</taxon>
        <taxon>metagenomes</taxon>
        <taxon>ecological metagenomes</taxon>
    </lineage>
</organism>
<dbReference type="Pfam" id="PF00254">
    <property type="entry name" value="FKBP_C"/>
    <property type="match status" value="1"/>
</dbReference>
<dbReference type="SUPFAM" id="SSF109998">
    <property type="entry name" value="Triger factor/SurA peptide-binding domain-like"/>
    <property type="match status" value="1"/>
</dbReference>
<dbReference type="GO" id="GO:0003755">
    <property type="term" value="F:peptidyl-prolyl cis-trans isomerase activity"/>
    <property type="evidence" value="ECO:0007669"/>
    <property type="project" value="UniProtKB-KW"/>
</dbReference>
<dbReference type="InterPro" id="IPR027304">
    <property type="entry name" value="Trigger_fact/SurA_dom_sf"/>
</dbReference>
<evidence type="ECO:0000256" key="1">
    <source>
        <dbReference type="ARBA" id="ARBA00023110"/>
    </source>
</evidence>
<dbReference type="Gene3D" id="1.10.3120.10">
    <property type="entry name" value="Trigger factor, C-terminal domain"/>
    <property type="match status" value="1"/>
</dbReference>
<feature type="domain" description="PPIase FKBP-type" evidence="3">
    <location>
        <begin position="5"/>
        <end position="45"/>
    </location>
</feature>
<feature type="domain" description="Trigger factor C-terminal" evidence="4">
    <location>
        <begin position="91"/>
        <end position="234"/>
    </location>
</feature>
<proteinExistence type="predicted"/>
<dbReference type="Gene3D" id="3.10.50.40">
    <property type="match status" value="1"/>
</dbReference>
<sequence>MARVNGEVVDGGTANNISYEVGSDKMLPGLDEALQGMSANETKTFQTELFGGEPGSGGEVGDVDVTLNAVKKRELPALDDSFAALASEFETLVELRADFKTRLERVKSLEQGAQARDLLVEQLLEKVEIPIPESYVLAETEEHLKGEGREADDAHRAEVDSDLRKSLKNNFLLDAIVDQEKVEVSEEELSEFIVRTSMRYGMPPEQFANEVAKAGQLSSLVADVARSKALAVVLGRAKIVDKKGKSVDIEALRPQLTQ</sequence>
<keyword evidence="1" id="KW-0697">Rotamase</keyword>
<evidence type="ECO:0000313" key="5">
    <source>
        <dbReference type="EMBL" id="CAB4548022.1"/>
    </source>
</evidence>
<reference evidence="5" key="1">
    <citation type="submission" date="2020-05" db="EMBL/GenBank/DDBJ databases">
        <authorList>
            <person name="Chiriac C."/>
            <person name="Salcher M."/>
            <person name="Ghai R."/>
            <person name="Kavagutti S V."/>
        </authorList>
    </citation>
    <scope>NUCLEOTIDE SEQUENCE</scope>
</reference>
<dbReference type="InterPro" id="IPR037041">
    <property type="entry name" value="Trigger_fac_C_sf"/>
</dbReference>
<dbReference type="InterPro" id="IPR008880">
    <property type="entry name" value="Trigger_fac_C"/>
</dbReference>
<gene>
    <name evidence="5" type="ORF">UFOPK1506_00251</name>
</gene>
<evidence type="ECO:0000259" key="3">
    <source>
        <dbReference type="Pfam" id="PF00254"/>
    </source>
</evidence>
<name>A0A6J6C9G9_9ZZZZ</name>
<dbReference type="InterPro" id="IPR001179">
    <property type="entry name" value="PPIase_FKBP_dom"/>
</dbReference>
<dbReference type="EMBL" id="CAEZSV010000027">
    <property type="protein sequence ID" value="CAB4548022.1"/>
    <property type="molecule type" value="Genomic_DNA"/>
</dbReference>
<accession>A0A6J6C9G9</accession>
<dbReference type="AlphaFoldDB" id="A0A6J6C9G9"/>
<keyword evidence="2" id="KW-0413">Isomerase</keyword>
<dbReference type="GO" id="GO:0015031">
    <property type="term" value="P:protein transport"/>
    <property type="evidence" value="ECO:0007669"/>
    <property type="project" value="InterPro"/>
</dbReference>
<evidence type="ECO:0000256" key="2">
    <source>
        <dbReference type="ARBA" id="ARBA00023235"/>
    </source>
</evidence>
<dbReference type="GO" id="GO:0006457">
    <property type="term" value="P:protein folding"/>
    <property type="evidence" value="ECO:0007669"/>
    <property type="project" value="InterPro"/>
</dbReference>
<protein>
    <submittedName>
        <fullName evidence="5">Unannotated protein</fullName>
    </submittedName>
</protein>
<dbReference type="SUPFAM" id="SSF54534">
    <property type="entry name" value="FKBP-like"/>
    <property type="match status" value="1"/>
</dbReference>
<dbReference type="Pfam" id="PF05698">
    <property type="entry name" value="Trigger_C"/>
    <property type="match status" value="1"/>
</dbReference>
<dbReference type="InterPro" id="IPR046357">
    <property type="entry name" value="PPIase_dom_sf"/>
</dbReference>